<feature type="region of interest" description="Disordered" evidence="1">
    <location>
        <begin position="31"/>
        <end position="129"/>
    </location>
</feature>
<accession>A0ABR9ZM28</accession>
<feature type="compositionally biased region" description="Basic and acidic residues" evidence="1">
    <location>
        <begin position="98"/>
        <end position="115"/>
    </location>
</feature>
<keyword evidence="2" id="KW-0732">Signal</keyword>
<protein>
    <recommendedName>
        <fullName evidence="3">DUF732 domain-containing protein</fullName>
    </recommendedName>
</protein>
<dbReference type="EMBL" id="JADKMY010000003">
    <property type="protein sequence ID" value="MBF4554324.1"/>
    <property type="molecule type" value="Genomic_DNA"/>
</dbReference>
<gene>
    <name evidence="4" type="ORF">IRY30_09605</name>
</gene>
<feature type="domain" description="DUF732" evidence="3">
    <location>
        <begin position="101"/>
        <end position="184"/>
    </location>
</feature>
<organism evidence="4 5">
    <name type="scientific">Corynebacterium suicordis DSM 45110</name>
    <dbReference type="NCBI Taxonomy" id="1121369"/>
    <lineage>
        <taxon>Bacteria</taxon>
        <taxon>Bacillati</taxon>
        <taxon>Actinomycetota</taxon>
        <taxon>Actinomycetes</taxon>
        <taxon>Mycobacteriales</taxon>
        <taxon>Corynebacteriaceae</taxon>
        <taxon>Corynebacterium</taxon>
    </lineage>
</organism>
<keyword evidence="5" id="KW-1185">Reference proteome</keyword>
<evidence type="ECO:0000259" key="3">
    <source>
        <dbReference type="Pfam" id="PF05305"/>
    </source>
</evidence>
<evidence type="ECO:0000313" key="4">
    <source>
        <dbReference type="EMBL" id="MBF4554324.1"/>
    </source>
</evidence>
<evidence type="ECO:0000256" key="2">
    <source>
        <dbReference type="SAM" id="SignalP"/>
    </source>
</evidence>
<proteinExistence type="predicted"/>
<reference evidence="4 5" key="1">
    <citation type="submission" date="2020-10" db="EMBL/GenBank/DDBJ databases">
        <title>Novel species in genus Corynebacterium.</title>
        <authorList>
            <person name="Zhang G."/>
        </authorList>
    </citation>
    <scope>NUCLEOTIDE SEQUENCE [LARGE SCALE GENOMIC DNA]</scope>
    <source>
        <strain evidence="4 5">DSM 45110</strain>
    </source>
</reference>
<dbReference type="PROSITE" id="PS51257">
    <property type="entry name" value="PROKAR_LIPOPROTEIN"/>
    <property type="match status" value="1"/>
</dbReference>
<dbReference type="InterPro" id="IPR007969">
    <property type="entry name" value="DUF732"/>
</dbReference>
<dbReference type="RefSeq" id="WP_194557202.1">
    <property type="nucleotide sequence ID" value="NZ_JADKMY010000003.1"/>
</dbReference>
<feature type="chain" id="PRO_5046582830" description="DUF732 domain-containing protein" evidence="2">
    <location>
        <begin position="32"/>
        <end position="185"/>
    </location>
</feature>
<name>A0ABR9ZM28_9CORY</name>
<dbReference type="Proteomes" id="UP000635902">
    <property type="component" value="Unassembled WGS sequence"/>
</dbReference>
<feature type="compositionally biased region" description="Low complexity" evidence="1">
    <location>
        <begin position="39"/>
        <end position="73"/>
    </location>
</feature>
<sequence>MNKAHRFNRASRRTLLLASSLPLLLAVTACGDDSTAENPGDAASSSVPSVSQSASASAEPSAESSAPAPENNNNGGGAPAEDSGAEQVEEVPSGTGRSSEDQDYLNRLKDGKVDLSKAPGASEPGGTEDQLIAAGRGYCQSKEAGGEDVFTALAAGQLKTQGVVDGDPEDVQKTIVDAANEAYCS</sequence>
<dbReference type="Pfam" id="PF05305">
    <property type="entry name" value="DUF732"/>
    <property type="match status" value="1"/>
</dbReference>
<evidence type="ECO:0000256" key="1">
    <source>
        <dbReference type="SAM" id="MobiDB-lite"/>
    </source>
</evidence>
<feature type="signal peptide" evidence="2">
    <location>
        <begin position="1"/>
        <end position="31"/>
    </location>
</feature>
<evidence type="ECO:0000313" key="5">
    <source>
        <dbReference type="Proteomes" id="UP000635902"/>
    </source>
</evidence>
<comment type="caution">
    <text evidence="4">The sequence shown here is derived from an EMBL/GenBank/DDBJ whole genome shotgun (WGS) entry which is preliminary data.</text>
</comment>